<evidence type="ECO:0000256" key="2">
    <source>
        <dbReference type="ARBA" id="ARBA00022777"/>
    </source>
</evidence>
<dbReference type="Proteomes" id="UP000176725">
    <property type="component" value="Unassembled WGS sequence"/>
</dbReference>
<comment type="caution">
    <text evidence="4">The sequence shown here is derived from an EMBL/GenBank/DDBJ whole genome shotgun (WGS) entry which is preliminary data.</text>
</comment>
<protein>
    <recommendedName>
        <fullName evidence="3">Carbohydrate kinase PfkB domain-containing protein</fullName>
    </recommendedName>
</protein>
<dbReference type="PANTHER" id="PTHR10584:SF166">
    <property type="entry name" value="RIBOKINASE"/>
    <property type="match status" value="1"/>
</dbReference>
<accession>A0A1F8BJU2</accession>
<evidence type="ECO:0000313" key="5">
    <source>
        <dbReference type="Proteomes" id="UP000176725"/>
    </source>
</evidence>
<keyword evidence="1" id="KW-0808">Transferase</keyword>
<dbReference type="InterPro" id="IPR011611">
    <property type="entry name" value="PfkB_dom"/>
</dbReference>
<reference evidence="4 5" key="1">
    <citation type="journal article" date="2016" name="Nat. Commun.">
        <title>Thousands of microbial genomes shed light on interconnected biogeochemical processes in an aquifer system.</title>
        <authorList>
            <person name="Anantharaman K."/>
            <person name="Brown C.T."/>
            <person name="Hug L.A."/>
            <person name="Sharon I."/>
            <person name="Castelle C.J."/>
            <person name="Probst A.J."/>
            <person name="Thomas B.C."/>
            <person name="Singh A."/>
            <person name="Wilkins M.J."/>
            <person name="Karaoz U."/>
            <person name="Brodie E.L."/>
            <person name="Williams K.H."/>
            <person name="Hubbard S.S."/>
            <person name="Banfield J.F."/>
        </authorList>
    </citation>
    <scope>NUCLEOTIDE SEQUENCE [LARGE SCALE GENOMIC DNA]</scope>
</reference>
<name>A0A1F8BJU2_9BACT</name>
<keyword evidence="2" id="KW-0418">Kinase</keyword>
<proteinExistence type="predicted"/>
<organism evidence="4 5">
    <name type="scientific">Candidatus Woesebacteria bacterium RIFCSPLOWO2_01_FULL_39_25</name>
    <dbReference type="NCBI Taxonomy" id="1802521"/>
    <lineage>
        <taxon>Bacteria</taxon>
        <taxon>Candidatus Woeseibacteriota</taxon>
    </lineage>
</organism>
<dbReference type="Gene3D" id="3.40.1190.20">
    <property type="match status" value="1"/>
</dbReference>
<evidence type="ECO:0000256" key="1">
    <source>
        <dbReference type="ARBA" id="ARBA00022679"/>
    </source>
</evidence>
<sequence length="278" mass="30670">MDPLATPLPHIKKEFGSGLAEELCMGGRTAAHLGIDTTAITIGAEDIEPGMEELKAAGLTVHRISRGSSNNFSNDYSGKQRKLYLRSRIETPIDKADIIWDTKSFNTVILFPLFHELSEKVLSLFSKSQLVFLDPSGFVRGLGEKNKDGLYPLIPSPWSNIEKFIERVDILKLSHEDLAGIKFTPNTKTDEAKCQQLVGMGFPLVILTRSERPTVVVGKHLKLTKVPALQVHEVDSAGAGETFGVAFVYQYFRTKDPIQSARFANICAGLKVSGQWNP</sequence>
<dbReference type="SUPFAM" id="SSF53613">
    <property type="entry name" value="Ribokinase-like"/>
    <property type="match status" value="1"/>
</dbReference>
<dbReference type="GO" id="GO:0016301">
    <property type="term" value="F:kinase activity"/>
    <property type="evidence" value="ECO:0007669"/>
    <property type="project" value="UniProtKB-KW"/>
</dbReference>
<evidence type="ECO:0000259" key="3">
    <source>
        <dbReference type="Pfam" id="PF00294"/>
    </source>
</evidence>
<feature type="domain" description="Carbohydrate kinase PfkB" evidence="3">
    <location>
        <begin position="159"/>
        <end position="273"/>
    </location>
</feature>
<gene>
    <name evidence="4" type="ORF">A2893_02625</name>
</gene>
<dbReference type="EMBL" id="MGHH01000016">
    <property type="protein sequence ID" value="OGM63605.1"/>
    <property type="molecule type" value="Genomic_DNA"/>
</dbReference>
<dbReference type="AlphaFoldDB" id="A0A1F8BJU2"/>
<dbReference type="InterPro" id="IPR029056">
    <property type="entry name" value="Ribokinase-like"/>
</dbReference>
<evidence type="ECO:0000313" key="4">
    <source>
        <dbReference type="EMBL" id="OGM63605.1"/>
    </source>
</evidence>
<dbReference type="PANTHER" id="PTHR10584">
    <property type="entry name" value="SUGAR KINASE"/>
    <property type="match status" value="1"/>
</dbReference>
<dbReference type="STRING" id="1802521.A2893_02625"/>
<dbReference type="Pfam" id="PF00294">
    <property type="entry name" value="PfkB"/>
    <property type="match status" value="1"/>
</dbReference>